<dbReference type="HOGENOM" id="CLU_1751033_0_0_1"/>
<name>A0A0C3QXD5_9AGAM</name>
<accession>A0A0C3QXD5</accession>
<reference evidence="6 7" key="1">
    <citation type="submission" date="2014-04" db="EMBL/GenBank/DDBJ databases">
        <authorList>
            <consortium name="DOE Joint Genome Institute"/>
            <person name="Kuo A."/>
            <person name="Girlanda M."/>
            <person name="Perotto S."/>
            <person name="Kohler A."/>
            <person name="Nagy L.G."/>
            <person name="Floudas D."/>
            <person name="Copeland A."/>
            <person name="Barry K.W."/>
            <person name="Cichocki N."/>
            <person name="Veneault-Fourrey C."/>
            <person name="LaButti K."/>
            <person name="Lindquist E.A."/>
            <person name="Lipzen A."/>
            <person name="Lundell T."/>
            <person name="Morin E."/>
            <person name="Murat C."/>
            <person name="Sun H."/>
            <person name="Tunlid A."/>
            <person name="Henrissat B."/>
            <person name="Grigoriev I.V."/>
            <person name="Hibbett D.S."/>
            <person name="Martin F."/>
            <person name="Nordberg H.P."/>
            <person name="Cantor M.N."/>
            <person name="Hua S.X."/>
        </authorList>
    </citation>
    <scope>NUCLEOTIDE SEQUENCE [LARGE SCALE GENOMIC DNA]</scope>
    <source>
        <strain evidence="6 7">MUT 4182</strain>
    </source>
</reference>
<evidence type="ECO:0000256" key="2">
    <source>
        <dbReference type="ARBA" id="ARBA00004496"/>
    </source>
</evidence>
<dbReference type="GO" id="GO:0005737">
    <property type="term" value="C:cytoplasm"/>
    <property type="evidence" value="ECO:0007669"/>
    <property type="project" value="UniProtKB-SubCell"/>
</dbReference>
<dbReference type="Proteomes" id="UP000054248">
    <property type="component" value="Unassembled WGS sequence"/>
</dbReference>
<comment type="subcellular location">
    <subcellularLocation>
        <location evidence="2">Cytoplasm</location>
    </subcellularLocation>
    <subcellularLocation>
        <location evidence="1">Nucleus</location>
    </subcellularLocation>
</comment>
<feature type="region of interest" description="Disordered" evidence="5">
    <location>
        <begin position="112"/>
        <end position="149"/>
    </location>
</feature>
<keyword evidence="7" id="KW-1185">Reference proteome</keyword>
<organism evidence="6 7">
    <name type="scientific">Tulasnella calospora MUT 4182</name>
    <dbReference type="NCBI Taxonomy" id="1051891"/>
    <lineage>
        <taxon>Eukaryota</taxon>
        <taxon>Fungi</taxon>
        <taxon>Dikarya</taxon>
        <taxon>Basidiomycota</taxon>
        <taxon>Agaricomycotina</taxon>
        <taxon>Agaricomycetes</taxon>
        <taxon>Cantharellales</taxon>
        <taxon>Tulasnellaceae</taxon>
        <taxon>Tulasnella</taxon>
    </lineage>
</organism>
<dbReference type="EMBL" id="KN822942">
    <property type="protein sequence ID" value="KIO34736.1"/>
    <property type="molecule type" value="Genomic_DNA"/>
</dbReference>
<dbReference type="PANTHER" id="PTHR31250">
    <property type="entry name" value="IQ DOMAIN-CONTAINING PROTEIN IQM3"/>
    <property type="match status" value="1"/>
</dbReference>
<evidence type="ECO:0000313" key="7">
    <source>
        <dbReference type="Proteomes" id="UP000054248"/>
    </source>
</evidence>
<gene>
    <name evidence="6" type="ORF">M407DRAFT_89599</name>
</gene>
<evidence type="ECO:0000256" key="5">
    <source>
        <dbReference type="SAM" id="MobiDB-lite"/>
    </source>
</evidence>
<sequence>MFIGIKQTGTFQHSSFFGGSVSSAGLLTVKEGLVTSLSPLSGHYRTDIPYYEAFIKAMHEHGLDLHKIHITKEEAILWGTSHWGKFNKTKGTFVKTRKDKVKAEVKKLGRVVKRNSLRSERNERKKGKEAQAVALESNNRQTQPPQSTV</sequence>
<dbReference type="OrthoDB" id="7344096at2759"/>
<evidence type="ECO:0000313" key="6">
    <source>
        <dbReference type="EMBL" id="KIO34736.1"/>
    </source>
</evidence>
<keyword evidence="3" id="KW-0963">Cytoplasm</keyword>
<dbReference type="STRING" id="1051891.A0A0C3QXD5"/>
<feature type="compositionally biased region" description="Basic and acidic residues" evidence="5">
    <location>
        <begin position="117"/>
        <end position="129"/>
    </location>
</feature>
<evidence type="ECO:0000256" key="4">
    <source>
        <dbReference type="ARBA" id="ARBA00023242"/>
    </source>
</evidence>
<dbReference type="InterPro" id="IPR044159">
    <property type="entry name" value="IQM"/>
</dbReference>
<proteinExistence type="predicted"/>
<dbReference type="GO" id="GO:0005634">
    <property type="term" value="C:nucleus"/>
    <property type="evidence" value="ECO:0007669"/>
    <property type="project" value="UniProtKB-SubCell"/>
</dbReference>
<evidence type="ECO:0000256" key="3">
    <source>
        <dbReference type="ARBA" id="ARBA00022490"/>
    </source>
</evidence>
<protein>
    <submittedName>
        <fullName evidence="6">Uncharacterized protein</fullName>
    </submittedName>
</protein>
<feature type="compositionally biased region" description="Polar residues" evidence="5">
    <location>
        <begin position="136"/>
        <end position="149"/>
    </location>
</feature>
<dbReference type="PANTHER" id="PTHR31250:SF27">
    <property type="entry name" value="IQ DOMAIN-CONTAINING PROTEIN IQM5"/>
    <property type="match status" value="1"/>
</dbReference>
<reference evidence="7" key="2">
    <citation type="submission" date="2015-01" db="EMBL/GenBank/DDBJ databases">
        <title>Evolutionary Origins and Diversification of the Mycorrhizal Mutualists.</title>
        <authorList>
            <consortium name="DOE Joint Genome Institute"/>
            <consortium name="Mycorrhizal Genomics Consortium"/>
            <person name="Kohler A."/>
            <person name="Kuo A."/>
            <person name="Nagy L.G."/>
            <person name="Floudas D."/>
            <person name="Copeland A."/>
            <person name="Barry K.W."/>
            <person name="Cichocki N."/>
            <person name="Veneault-Fourrey C."/>
            <person name="LaButti K."/>
            <person name="Lindquist E.A."/>
            <person name="Lipzen A."/>
            <person name="Lundell T."/>
            <person name="Morin E."/>
            <person name="Murat C."/>
            <person name="Riley R."/>
            <person name="Ohm R."/>
            <person name="Sun H."/>
            <person name="Tunlid A."/>
            <person name="Henrissat B."/>
            <person name="Grigoriev I.V."/>
            <person name="Hibbett D.S."/>
            <person name="Martin F."/>
        </authorList>
    </citation>
    <scope>NUCLEOTIDE SEQUENCE [LARGE SCALE GENOMIC DNA]</scope>
    <source>
        <strain evidence="7">MUT 4182</strain>
    </source>
</reference>
<keyword evidence="4" id="KW-0539">Nucleus</keyword>
<dbReference type="AlphaFoldDB" id="A0A0C3QXD5"/>
<evidence type="ECO:0000256" key="1">
    <source>
        <dbReference type="ARBA" id="ARBA00004123"/>
    </source>
</evidence>